<keyword evidence="2" id="KW-1185">Reference proteome</keyword>
<dbReference type="EMBL" id="JAFDVD010000007">
    <property type="protein sequence ID" value="MBM6399923.1"/>
    <property type="molecule type" value="Genomic_DNA"/>
</dbReference>
<accession>A0ABS2CJA1</accession>
<comment type="caution">
    <text evidence="1">The sequence shown here is derived from an EMBL/GenBank/DDBJ whole genome shotgun (WGS) entry which is preliminary data.</text>
</comment>
<name>A0ABS2CJA1_9MICO</name>
<reference evidence="1" key="1">
    <citation type="submission" date="2021-02" db="EMBL/GenBank/DDBJ databases">
        <title>Phycicoccus sp. MQZ13P-5T, whole genome shotgun sequence.</title>
        <authorList>
            <person name="Tuo L."/>
        </authorList>
    </citation>
    <scope>NUCLEOTIDE SEQUENCE</scope>
    <source>
        <strain evidence="1">MQZ13P-5</strain>
    </source>
</reference>
<protein>
    <submittedName>
        <fullName evidence="1">DUF1203 domain-containing protein</fullName>
    </submittedName>
</protein>
<dbReference type="InterPro" id="IPR009593">
    <property type="entry name" value="DUF1203"/>
</dbReference>
<dbReference type="PIRSF" id="PIRSF034110">
    <property type="entry name" value="DUF1203"/>
    <property type="match status" value="1"/>
</dbReference>
<dbReference type="Pfam" id="PF06718">
    <property type="entry name" value="DUF1203"/>
    <property type="match status" value="1"/>
</dbReference>
<evidence type="ECO:0000313" key="2">
    <source>
        <dbReference type="Proteomes" id="UP001430172"/>
    </source>
</evidence>
<organism evidence="1 2">
    <name type="scientific">Phycicoccus sonneratiae</name>
    <dbReference type="NCBI Taxonomy" id="2807628"/>
    <lineage>
        <taxon>Bacteria</taxon>
        <taxon>Bacillati</taxon>
        <taxon>Actinomycetota</taxon>
        <taxon>Actinomycetes</taxon>
        <taxon>Micrococcales</taxon>
        <taxon>Intrasporangiaceae</taxon>
        <taxon>Phycicoccus</taxon>
    </lineage>
</organism>
<sequence>MLLPIGPDELEVVRRDRVDAWGRRAEESTDLEGGSQLRCCLARAEPGERILLVGHAPSGIERPWQEVGPVFVHAGRCPHAADGSVPAWFDEDARVLRAYDAEGAMRYDHNRVVAAGEGVEAALREVLAHAEVAEVHVRNLLAQCFIARAVRRP</sequence>
<evidence type="ECO:0000313" key="1">
    <source>
        <dbReference type="EMBL" id="MBM6399923.1"/>
    </source>
</evidence>
<proteinExistence type="predicted"/>
<dbReference type="RefSeq" id="WP_204130412.1">
    <property type="nucleotide sequence ID" value="NZ_JAFDVD010000007.1"/>
</dbReference>
<gene>
    <name evidence="1" type="ORF">JQN70_05970</name>
</gene>
<dbReference type="Proteomes" id="UP001430172">
    <property type="component" value="Unassembled WGS sequence"/>
</dbReference>